<evidence type="ECO:0000313" key="2">
    <source>
        <dbReference type="Proteomes" id="UP000048926"/>
    </source>
</evidence>
<dbReference type="RefSeq" id="WP_055661441.1">
    <property type="nucleotide sequence ID" value="NZ_CXST01000007.1"/>
</dbReference>
<evidence type="ECO:0000313" key="1">
    <source>
        <dbReference type="EMBL" id="CTQ47401.1"/>
    </source>
</evidence>
<dbReference type="Proteomes" id="UP000048926">
    <property type="component" value="Unassembled WGS sequence"/>
</dbReference>
<dbReference type="OrthoDB" id="9781342at2"/>
<dbReference type="PANTHER" id="PTHR43881:SF1">
    <property type="entry name" value="GAMMA-GLUTAMYLTRANSPEPTIDASE (AFU_ORTHOLOGUE AFUA_4G13580)"/>
    <property type="match status" value="1"/>
</dbReference>
<keyword evidence="2" id="KW-1185">Reference proteome</keyword>
<dbReference type="InterPro" id="IPR043137">
    <property type="entry name" value="GGT_ssub_C"/>
</dbReference>
<protein>
    <submittedName>
        <fullName evidence="1">Putative gamma-glutamyltransferase YwrD</fullName>
        <ecNumber evidence="1">2.3.2.2</ecNumber>
    </submittedName>
</protein>
<dbReference type="PRINTS" id="PR01210">
    <property type="entry name" value="GGTRANSPTASE"/>
</dbReference>
<gene>
    <name evidence="1" type="primary">ywrD_3</name>
    <name evidence="1" type="ORF">LAL4801_05863</name>
</gene>
<dbReference type="GO" id="GO:0103068">
    <property type="term" value="F:leukotriene C4 gamma-glutamyl transferase activity"/>
    <property type="evidence" value="ECO:0007669"/>
    <property type="project" value="UniProtKB-EC"/>
</dbReference>
<reference evidence="2" key="1">
    <citation type="submission" date="2015-07" db="EMBL/GenBank/DDBJ databases">
        <authorList>
            <person name="Rodrigo-Torres Lidia"/>
            <person name="Arahal R.David."/>
        </authorList>
    </citation>
    <scope>NUCLEOTIDE SEQUENCE [LARGE SCALE GENOMIC DNA]</scope>
    <source>
        <strain evidence="2">CECT 4801</strain>
    </source>
</reference>
<dbReference type="PANTHER" id="PTHR43881">
    <property type="entry name" value="GAMMA-GLUTAMYLTRANSPEPTIDASE (AFU_ORTHOLOGUE AFUA_4G13580)"/>
    <property type="match status" value="1"/>
</dbReference>
<dbReference type="SUPFAM" id="SSF56235">
    <property type="entry name" value="N-terminal nucleophile aminohydrolases (Ntn hydrolases)"/>
    <property type="match status" value="1"/>
</dbReference>
<dbReference type="Gene3D" id="3.60.20.40">
    <property type="match status" value="1"/>
</dbReference>
<organism evidence="1 2">
    <name type="scientific">Roseibium aggregatum</name>
    <dbReference type="NCBI Taxonomy" id="187304"/>
    <lineage>
        <taxon>Bacteria</taxon>
        <taxon>Pseudomonadati</taxon>
        <taxon>Pseudomonadota</taxon>
        <taxon>Alphaproteobacteria</taxon>
        <taxon>Hyphomicrobiales</taxon>
        <taxon>Stappiaceae</taxon>
        <taxon>Roseibium</taxon>
    </lineage>
</organism>
<dbReference type="EMBL" id="CXST01000007">
    <property type="protein sequence ID" value="CTQ47401.1"/>
    <property type="molecule type" value="Genomic_DNA"/>
</dbReference>
<dbReference type="Gene3D" id="1.10.246.130">
    <property type="match status" value="1"/>
</dbReference>
<dbReference type="InterPro" id="IPR029055">
    <property type="entry name" value="Ntn_hydrolases_N"/>
</dbReference>
<accession>A0A0M6YEF5</accession>
<dbReference type="InterPro" id="IPR052896">
    <property type="entry name" value="GGT-like_enzyme"/>
</dbReference>
<keyword evidence="1" id="KW-0808">Transferase</keyword>
<proteinExistence type="predicted"/>
<keyword evidence="1" id="KW-0012">Acyltransferase</keyword>
<sequence length="530" mass="55520">MTFDFFSARRPSTLASEAMIATSHPLSTAAGLEVLTDGGNAVDAAIAAVAVQCVVDPLMTGIGGDCFALYAPKGGKVKALNGSGRAPAAATLEALKAAGLEGEIPQTSPHSVTVPGAISAWCLLHADHGSLPLDRLFARAIGYAENGYPVTPRVAMDWSAHAALIGSDPHAAKVFLPNGKAPVAGERHAQPLLAGRLKEIASKGAAGFYEGETGSNMAAHLRSLGGLHTEEDFSEGSTQAHWVEPISTSYGGYDVLECPPNGQGLVALVILRLLSKFDMGQGLSEADRIHLHAEATKLAYHHRDVLLADPATCEGLAETLLSDRVIDTLAARIRMDRALPPTLWDEPEHKDTIYLSVVDAQGNAISFINSIFHGFGSTRVDPKTGVLFHSRGSSFRLIEGHPNVIAPKKRPMHTIIPGMLCKDGAAVMPFGVMGGHYQASGHAAFLSGVLDLGLDLQAAMDAPRSFAFDGELQIEPGIGETTRADLATRGHKLKLVASPLGGSQAIRIDTQNGVLIGGSDSRKDGMALGV</sequence>
<dbReference type="AlphaFoldDB" id="A0A0M6YEF5"/>
<dbReference type="EC" id="2.3.2.2" evidence="1"/>
<dbReference type="Pfam" id="PF01019">
    <property type="entry name" value="G_glu_transpept"/>
    <property type="match status" value="1"/>
</dbReference>
<dbReference type="InterPro" id="IPR043138">
    <property type="entry name" value="GGT_lsub"/>
</dbReference>
<name>A0A0M6YEF5_9HYPH</name>